<feature type="transmembrane region" description="Helical" evidence="1">
    <location>
        <begin position="30"/>
        <end position="48"/>
    </location>
</feature>
<keyword evidence="1" id="KW-0812">Transmembrane</keyword>
<evidence type="ECO:0000313" key="2">
    <source>
        <dbReference type="EMBL" id="KAK7204894.1"/>
    </source>
</evidence>
<keyword evidence="1" id="KW-0472">Membrane</keyword>
<sequence>MQCLVFCNKMATTKCEERLLLRARDLGRNSAGDLCIAVLLGLGLVLLVHSELLLDRVDALADVLVLAAAGAGSRGALLLCAGLAVAVAAEVLEKVCHCCCIIEIVDRVDVRIQEVCGYDKVQEEGLL</sequence>
<proteinExistence type="predicted"/>
<evidence type="ECO:0000256" key="1">
    <source>
        <dbReference type="SAM" id="Phobius"/>
    </source>
</evidence>
<protein>
    <submittedName>
        <fullName evidence="2">Uncharacterized protein</fullName>
    </submittedName>
</protein>
<accession>A0ABR1F4Y2</accession>
<dbReference type="RefSeq" id="XP_064767927.1">
    <property type="nucleotide sequence ID" value="XM_064912921.1"/>
</dbReference>
<keyword evidence="3" id="KW-1185">Reference proteome</keyword>
<organism evidence="2 3">
    <name type="scientific">Myxozyma melibiosi</name>
    <dbReference type="NCBI Taxonomy" id="54550"/>
    <lineage>
        <taxon>Eukaryota</taxon>
        <taxon>Fungi</taxon>
        <taxon>Dikarya</taxon>
        <taxon>Ascomycota</taxon>
        <taxon>Saccharomycotina</taxon>
        <taxon>Lipomycetes</taxon>
        <taxon>Lipomycetales</taxon>
        <taxon>Lipomycetaceae</taxon>
        <taxon>Myxozyma</taxon>
    </lineage>
</organism>
<keyword evidence="1" id="KW-1133">Transmembrane helix</keyword>
<feature type="transmembrane region" description="Helical" evidence="1">
    <location>
        <begin position="60"/>
        <end position="89"/>
    </location>
</feature>
<evidence type="ECO:0000313" key="3">
    <source>
        <dbReference type="Proteomes" id="UP001498771"/>
    </source>
</evidence>
<reference evidence="2 3" key="1">
    <citation type="submission" date="2024-03" db="EMBL/GenBank/DDBJ databases">
        <title>Genome-scale model development and genomic sequencing of the oleaginous clade Lipomyces.</title>
        <authorList>
            <consortium name="Lawrence Berkeley National Laboratory"/>
            <person name="Czajka J.J."/>
            <person name="Han Y."/>
            <person name="Kim J."/>
            <person name="Mondo S.J."/>
            <person name="Hofstad B.A."/>
            <person name="Robles A."/>
            <person name="Haridas S."/>
            <person name="Riley R."/>
            <person name="LaButti K."/>
            <person name="Pangilinan J."/>
            <person name="Andreopoulos W."/>
            <person name="Lipzen A."/>
            <person name="Yan J."/>
            <person name="Wang M."/>
            <person name="Ng V."/>
            <person name="Grigoriev I.V."/>
            <person name="Spatafora J.W."/>
            <person name="Magnuson J.K."/>
            <person name="Baker S.E."/>
            <person name="Pomraning K.R."/>
        </authorList>
    </citation>
    <scope>NUCLEOTIDE SEQUENCE [LARGE SCALE GENOMIC DNA]</scope>
    <source>
        <strain evidence="2 3">Phaff 52-87</strain>
    </source>
</reference>
<comment type="caution">
    <text evidence="2">The sequence shown here is derived from an EMBL/GenBank/DDBJ whole genome shotgun (WGS) entry which is preliminary data.</text>
</comment>
<gene>
    <name evidence="2" type="ORF">BZA70DRAFT_280264</name>
</gene>
<dbReference type="Proteomes" id="UP001498771">
    <property type="component" value="Unassembled WGS sequence"/>
</dbReference>
<name>A0ABR1F4Y2_9ASCO</name>
<dbReference type="EMBL" id="JBBJBU010000007">
    <property type="protein sequence ID" value="KAK7204894.1"/>
    <property type="molecule type" value="Genomic_DNA"/>
</dbReference>
<dbReference type="GeneID" id="90038433"/>